<evidence type="ECO:0008006" key="4">
    <source>
        <dbReference type="Google" id="ProtNLM"/>
    </source>
</evidence>
<evidence type="ECO:0000313" key="2">
    <source>
        <dbReference type="EMBL" id="OLF15152.1"/>
    </source>
</evidence>
<feature type="region of interest" description="Disordered" evidence="1">
    <location>
        <begin position="150"/>
        <end position="169"/>
    </location>
</feature>
<evidence type="ECO:0000256" key="1">
    <source>
        <dbReference type="SAM" id="MobiDB-lite"/>
    </source>
</evidence>
<feature type="region of interest" description="Disordered" evidence="1">
    <location>
        <begin position="79"/>
        <end position="109"/>
    </location>
</feature>
<feature type="compositionally biased region" description="Pro residues" evidence="1">
    <location>
        <begin position="92"/>
        <end position="101"/>
    </location>
</feature>
<evidence type="ECO:0000313" key="3">
    <source>
        <dbReference type="Proteomes" id="UP000185596"/>
    </source>
</evidence>
<dbReference type="CDD" id="cd21631">
    <property type="entry name" value="RHH_CopG_NikR-like"/>
    <property type="match status" value="1"/>
</dbReference>
<proteinExistence type="predicted"/>
<reference evidence="2 3" key="1">
    <citation type="submission" date="2016-12" db="EMBL/GenBank/DDBJ databases">
        <title>The draft genome sequence of Actinophytocola sp. 11-183.</title>
        <authorList>
            <person name="Wang W."/>
            <person name="Yuan L."/>
        </authorList>
    </citation>
    <scope>NUCLEOTIDE SEQUENCE [LARGE SCALE GENOMIC DNA]</scope>
    <source>
        <strain evidence="2 3">11-183</strain>
    </source>
</reference>
<dbReference type="RefSeq" id="WP_075127821.1">
    <property type="nucleotide sequence ID" value="NZ_MSIE01000044.1"/>
</dbReference>
<dbReference type="Gene3D" id="1.10.1220.10">
    <property type="entry name" value="Met repressor-like"/>
    <property type="match status" value="1"/>
</dbReference>
<dbReference type="OrthoDB" id="5193907at2"/>
<protein>
    <recommendedName>
        <fullName evidence="4">Histidine kinase</fullName>
    </recommendedName>
</protein>
<dbReference type="Pfam" id="PF05534">
    <property type="entry name" value="HicB"/>
    <property type="match status" value="1"/>
</dbReference>
<dbReference type="InterPro" id="IPR010985">
    <property type="entry name" value="Ribbon_hlx_hlx"/>
</dbReference>
<gene>
    <name evidence="2" type="ORF">BU204_23055</name>
</gene>
<dbReference type="Proteomes" id="UP000185596">
    <property type="component" value="Unassembled WGS sequence"/>
</dbReference>
<dbReference type="InterPro" id="IPR013321">
    <property type="entry name" value="Arc_rbn_hlx_hlx"/>
</dbReference>
<dbReference type="STRING" id="1912961.BU204_23055"/>
<keyword evidence="3" id="KW-1185">Reference proteome</keyword>
<dbReference type="GO" id="GO:0006355">
    <property type="term" value="P:regulation of DNA-templated transcription"/>
    <property type="evidence" value="ECO:0007669"/>
    <property type="project" value="InterPro"/>
</dbReference>
<name>A0A1Q8CLC2_9PSEU</name>
<dbReference type="AlphaFoldDB" id="A0A1Q8CLC2"/>
<accession>A0A1Q8CLC2</accession>
<dbReference type="EMBL" id="MSIE01000044">
    <property type="protein sequence ID" value="OLF15152.1"/>
    <property type="molecule type" value="Genomic_DNA"/>
</dbReference>
<sequence>MDLTPHVDNLRHQLAVAAEAAGEEARLLAERMLAPIDAATRLTLLTVLSAAAEEITRELAPGSVDVRLRGQDAEFVVSQPAAESRATAAPDMAPPAPPVAPEPDDGATTRLNLRLPESLKARIDEAAGKAGLSANAWLIRVASAALAENERPVRRENSWSGQHYTGWVR</sequence>
<organism evidence="2 3">
    <name type="scientific">Actinophytocola xanthii</name>
    <dbReference type="NCBI Taxonomy" id="1912961"/>
    <lineage>
        <taxon>Bacteria</taxon>
        <taxon>Bacillati</taxon>
        <taxon>Actinomycetota</taxon>
        <taxon>Actinomycetes</taxon>
        <taxon>Pseudonocardiales</taxon>
        <taxon>Pseudonocardiaceae</taxon>
    </lineage>
</organism>
<comment type="caution">
    <text evidence="2">The sequence shown here is derived from an EMBL/GenBank/DDBJ whole genome shotgun (WGS) entry which is preliminary data.</text>
</comment>
<dbReference type="InterPro" id="IPR008651">
    <property type="entry name" value="Uncharacterised_HicB"/>
</dbReference>
<dbReference type="SUPFAM" id="SSF47598">
    <property type="entry name" value="Ribbon-helix-helix"/>
    <property type="match status" value="1"/>
</dbReference>